<evidence type="ECO:0000259" key="1">
    <source>
        <dbReference type="Pfam" id="PF10615"/>
    </source>
</evidence>
<evidence type="ECO:0000313" key="2">
    <source>
        <dbReference type="EMBL" id="AXI81732.1"/>
    </source>
</evidence>
<sequence length="237" mass="25876">MPGLDLLARPCPPFPLVRTVLPDGDVLLLAPADSPAARHAAHDRDGGLRALLEAVDVAPVAVRHRIRGRAWAGGLLRPVPADRLAGHARLLARRHPSVGTLGLEEAAASYSGRVAWRLLLLEVERVLVDDLWGTAQAGGEDFAAATPDPLAEYEADLLQHLAASHPDQLRLLGALVADRLPGSHPEVVPIALDRYGLRVRFLDEERFIDVRFDFDRAVEAPEQLRTAMHRILHRATL</sequence>
<dbReference type="EMBL" id="CP031264">
    <property type="protein sequence ID" value="AXI81732.1"/>
    <property type="molecule type" value="Genomic_DNA"/>
</dbReference>
<dbReference type="PANTHER" id="PTHR13343:SF17">
    <property type="entry name" value="CELLULAR REPRESSOR OF E1A-STIMULATED GENES, ISOFORM A"/>
    <property type="match status" value="1"/>
</dbReference>
<dbReference type="Gene3D" id="3.20.180.10">
    <property type="entry name" value="PNP-oxidase-like"/>
    <property type="match status" value="1"/>
</dbReference>
<dbReference type="PANTHER" id="PTHR13343">
    <property type="entry name" value="CREG1 PROTEIN"/>
    <property type="match status" value="1"/>
</dbReference>
<proteinExistence type="predicted"/>
<dbReference type="Proteomes" id="UP000249340">
    <property type="component" value="Chromosome"/>
</dbReference>
<dbReference type="SUPFAM" id="SSF50475">
    <property type="entry name" value="FMN-binding split barrel"/>
    <property type="match status" value="1"/>
</dbReference>
<reference evidence="3" key="1">
    <citation type="submission" date="2018-07" db="EMBL/GenBank/DDBJ databases">
        <title>Streptacidiphilus bronchialis DSM 106435 chromosome.</title>
        <authorList>
            <person name="Batra D."/>
            <person name="Gulvik C.A."/>
        </authorList>
    </citation>
    <scope>NUCLEOTIDE SEQUENCE [LARGE SCALE GENOMIC DNA]</scope>
    <source>
        <strain evidence="3">DSM 106435</strain>
    </source>
</reference>
<dbReference type="Pfam" id="PF10615">
    <property type="entry name" value="DUF2470"/>
    <property type="match status" value="1"/>
</dbReference>
<accession>A0A345T6X7</accession>
<keyword evidence="3" id="KW-1185">Reference proteome</keyword>
<name>A0A345T6X7_9ACTN</name>
<gene>
    <name evidence="2" type="ORF">C7M71_028365</name>
</gene>
<protein>
    <submittedName>
        <fullName evidence="2">DUF2470 domain-containing protein</fullName>
    </submittedName>
</protein>
<evidence type="ECO:0000313" key="3">
    <source>
        <dbReference type="Proteomes" id="UP000249340"/>
    </source>
</evidence>
<feature type="domain" description="DUF2470" evidence="1">
    <location>
        <begin position="155"/>
        <end position="229"/>
    </location>
</feature>
<dbReference type="InterPro" id="IPR037119">
    <property type="entry name" value="Haem_oxidase_HugZ-like_sf"/>
</dbReference>
<dbReference type="AlphaFoldDB" id="A0A345T6X7"/>
<organism evidence="2 3">
    <name type="scientific">Peterkaempfera bronchialis</name>
    <dbReference type="NCBI Taxonomy" id="2126346"/>
    <lineage>
        <taxon>Bacteria</taxon>
        <taxon>Bacillati</taxon>
        <taxon>Actinomycetota</taxon>
        <taxon>Actinomycetes</taxon>
        <taxon>Kitasatosporales</taxon>
        <taxon>Streptomycetaceae</taxon>
        <taxon>Peterkaempfera</taxon>
    </lineage>
</organism>
<dbReference type="InterPro" id="IPR019595">
    <property type="entry name" value="DUF2470"/>
</dbReference>
<dbReference type="KEGG" id="stri:C7M71_028365"/>
<dbReference type="OrthoDB" id="3381348at2"/>